<comment type="similarity">
    <text evidence="1">Belongs to the actin family.</text>
</comment>
<dbReference type="InterPro" id="IPR043129">
    <property type="entry name" value="ATPase_NBD"/>
</dbReference>
<feature type="region of interest" description="Disordered" evidence="2">
    <location>
        <begin position="448"/>
        <end position="506"/>
    </location>
</feature>
<evidence type="ECO:0000313" key="3">
    <source>
        <dbReference type="EMBL" id="KPV74531.1"/>
    </source>
</evidence>
<dbReference type="Gene3D" id="3.30.420.40">
    <property type="match status" value="3"/>
</dbReference>
<dbReference type="RefSeq" id="XP_018270580.1">
    <property type="nucleotide sequence ID" value="XM_018412275.1"/>
</dbReference>
<dbReference type="SMART" id="SM00268">
    <property type="entry name" value="ACTIN"/>
    <property type="match status" value="1"/>
</dbReference>
<dbReference type="OMA" id="AYKCMWA"/>
<dbReference type="STRING" id="578459.A0A194S538"/>
<sequence>SRTLVIHPGSRWLRIGLASSLAPVAVPNVIARKLRGTVPGRASTKGKERATDDGQAPAPTAAARRTAAGANGGGAPVDGLSAKIQSIRGDLRARMRAYKLRGQGNGNSQAATYNATVVPQRMEEDFEGDIEWTTAEDEVHAVRIPDAEAAGYDLRWPFQHGKFNTAPYDSPQELLGDVEAIYTGVLRDELDIAVEEFKDYGVILLIPDLYDEVYVREMTDLLVRTMGFKQICLIQESVGATFGAGYSSACVIDIGSLTSTITCVEEGLVLPETRMVLDFGGDDITRFLMTLLQRLSFPYKDIDLAKWHDWIVVEELKERLVVLSEGDIGLNLYDFYVRHPGKLTQKYSMRVYDDCILAPYALFAPRVIDFDAKRTAINELWSKDVDDNVEIGAADVTNAMRASVRHLLVPPTPVAAPGGSGAGTPAVEEPQQQVAAVVGGGALPPIPPAAGAPAPAPASSFAGSPAPETAGGTPKPLAPPAPAAAAAAAASPAPPPPPPPAAAVDVARESSKLPLDVAIVESLLAAGPAEERLKKVAANLLIVGGTGGIHNVGFAVQSRVAPALAVRAPVIKECAYVPCPKEIEPENLAWKGVGALGRLEGAQEMWIRREEWEALGMRAVRERAFYWA</sequence>
<dbReference type="Proteomes" id="UP000053890">
    <property type="component" value="Unassembled WGS sequence"/>
</dbReference>
<dbReference type="PANTHER" id="PTHR11937">
    <property type="entry name" value="ACTIN"/>
    <property type="match status" value="1"/>
</dbReference>
<protein>
    <submittedName>
        <fullName evidence="3">Uncharacterized protein</fullName>
    </submittedName>
</protein>
<dbReference type="InterPro" id="IPR004000">
    <property type="entry name" value="Actin"/>
</dbReference>
<dbReference type="EMBL" id="KQ474080">
    <property type="protein sequence ID" value="KPV74531.1"/>
    <property type="molecule type" value="Genomic_DNA"/>
</dbReference>
<dbReference type="Gene3D" id="3.90.640.10">
    <property type="entry name" value="Actin, Chain A, domain 4"/>
    <property type="match status" value="1"/>
</dbReference>
<dbReference type="Gene3D" id="3.30.420.580">
    <property type="match status" value="1"/>
</dbReference>
<dbReference type="CDD" id="cd10206">
    <property type="entry name" value="ASKHA_NBD_Arp8-like"/>
    <property type="match status" value="1"/>
</dbReference>
<evidence type="ECO:0000256" key="1">
    <source>
        <dbReference type="RuleBase" id="RU000487"/>
    </source>
</evidence>
<evidence type="ECO:0000256" key="2">
    <source>
        <dbReference type="SAM" id="MobiDB-lite"/>
    </source>
</evidence>
<keyword evidence="4" id="KW-1185">Reference proteome</keyword>
<dbReference type="OrthoDB" id="5572108at2759"/>
<accession>A0A194S538</accession>
<gene>
    <name evidence="3" type="ORF">RHOBADRAFT_15770</name>
</gene>
<feature type="non-terminal residue" evidence="3">
    <location>
        <position position="1"/>
    </location>
</feature>
<feature type="region of interest" description="Disordered" evidence="2">
    <location>
        <begin position="37"/>
        <end position="61"/>
    </location>
</feature>
<dbReference type="GeneID" id="28972724"/>
<dbReference type="SUPFAM" id="SSF53067">
    <property type="entry name" value="Actin-like ATPase domain"/>
    <property type="match status" value="2"/>
</dbReference>
<dbReference type="Pfam" id="PF00022">
    <property type="entry name" value="Actin"/>
    <property type="match status" value="1"/>
</dbReference>
<organism evidence="3 4">
    <name type="scientific">Rhodotorula graminis (strain WP1)</name>
    <dbReference type="NCBI Taxonomy" id="578459"/>
    <lineage>
        <taxon>Eukaryota</taxon>
        <taxon>Fungi</taxon>
        <taxon>Dikarya</taxon>
        <taxon>Basidiomycota</taxon>
        <taxon>Pucciniomycotina</taxon>
        <taxon>Microbotryomycetes</taxon>
        <taxon>Sporidiobolales</taxon>
        <taxon>Sporidiobolaceae</taxon>
        <taxon>Rhodotorula</taxon>
    </lineage>
</organism>
<name>A0A194S538_RHOGW</name>
<evidence type="ECO:0000313" key="4">
    <source>
        <dbReference type="Proteomes" id="UP000053890"/>
    </source>
</evidence>
<feature type="compositionally biased region" description="Pro residues" evidence="2">
    <location>
        <begin position="492"/>
        <end position="501"/>
    </location>
</feature>
<reference evidence="3 4" key="1">
    <citation type="journal article" date="2015" name="Front. Microbiol.">
        <title>Genome sequence of the plant growth promoting endophytic yeast Rhodotorula graminis WP1.</title>
        <authorList>
            <person name="Firrincieli A."/>
            <person name="Otillar R."/>
            <person name="Salamov A."/>
            <person name="Schmutz J."/>
            <person name="Khan Z."/>
            <person name="Redman R.S."/>
            <person name="Fleck N.D."/>
            <person name="Lindquist E."/>
            <person name="Grigoriev I.V."/>
            <person name="Doty S.L."/>
        </authorList>
    </citation>
    <scope>NUCLEOTIDE SEQUENCE [LARGE SCALE GENOMIC DNA]</scope>
    <source>
        <strain evidence="3 4">WP1</strain>
    </source>
</reference>
<proteinExistence type="inferred from homology"/>
<feature type="compositionally biased region" description="Low complexity" evidence="2">
    <location>
        <begin position="457"/>
        <end position="468"/>
    </location>
</feature>
<dbReference type="AlphaFoldDB" id="A0A194S538"/>